<organism evidence="2 3">
    <name type="scientific">Massilia violaceinigra</name>
    <dbReference type="NCBI Taxonomy" id="2045208"/>
    <lineage>
        <taxon>Bacteria</taxon>
        <taxon>Pseudomonadati</taxon>
        <taxon>Pseudomonadota</taxon>
        <taxon>Betaproteobacteria</taxon>
        <taxon>Burkholderiales</taxon>
        <taxon>Oxalobacteraceae</taxon>
        <taxon>Telluria group</taxon>
        <taxon>Massilia</taxon>
    </lineage>
</organism>
<dbReference type="PANTHER" id="PTHR43451:SF1">
    <property type="entry name" value="ACETYLTRANSFERASE"/>
    <property type="match status" value="1"/>
</dbReference>
<name>A0A2D2DRG7_9BURK</name>
<dbReference type="Pfam" id="PF13673">
    <property type="entry name" value="Acetyltransf_10"/>
    <property type="match status" value="1"/>
</dbReference>
<sequence>MRIRPIEPSDIPAVVALFRALATEFIVHESPPEVVATFLRDNDEQGFQGFLAKGYVYHVAEIDGELAGFIAVRERRHLYHMFVGKNFHGRGVARAMWDVARREAIDGGGDGSFTVNSSNYALPVYQAMGFERASPMQSVNGLHFNPMKLPA</sequence>
<evidence type="ECO:0000259" key="1">
    <source>
        <dbReference type="PROSITE" id="PS51186"/>
    </source>
</evidence>
<keyword evidence="2" id="KW-0808">Transferase</keyword>
<dbReference type="SUPFAM" id="SSF55729">
    <property type="entry name" value="Acyl-CoA N-acyltransferases (Nat)"/>
    <property type="match status" value="1"/>
</dbReference>
<dbReference type="EMBL" id="CP024608">
    <property type="protein sequence ID" value="ATQ77575.1"/>
    <property type="molecule type" value="Genomic_DNA"/>
</dbReference>
<dbReference type="Proteomes" id="UP000229897">
    <property type="component" value="Chromosome"/>
</dbReference>
<evidence type="ECO:0000313" key="3">
    <source>
        <dbReference type="Proteomes" id="UP000229897"/>
    </source>
</evidence>
<reference evidence="2" key="1">
    <citation type="submission" date="2017-10" db="EMBL/GenBank/DDBJ databases">
        <title>Massilia psychrophilum sp. nov., a novel purple-pigmented bacterium isolated from Tianshan glacier, Xinjiang Municipality, China.</title>
        <authorList>
            <person name="Wang H."/>
        </authorList>
    </citation>
    <scope>NUCLEOTIDE SEQUENCE [LARGE SCALE GENOMIC DNA]</scope>
    <source>
        <strain evidence="2">B2</strain>
    </source>
</reference>
<dbReference type="GO" id="GO:0016747">
    <property type="term" value="F:acyltransferase activity, transferring groups other than amino-acyl groups"/>
    <property type="evidence" value="ECO:0007669"/>
    <property type="project" value="InterPro"/>
</dbReference>
<gene>
    <name evidence="2" type="ORF">CR152_26030</name>
</gene>
<dbReference type="PANTHER" id="PTHR43451">
    <property type="entry name" value="ACETYLTRANSFERASE (GNAT) FAMILY PROTEIN"/>
    <property type="match status" value="1"/>
</dbReference>
<protein>
    <submittedName>
        <fullName evidence="2">GNAT family N-acetyltransferase</fullName>
    </submittedName>
</protein>
<dbReference type="InterPro" id="IPR052564">
    <property type="entry name" value="N-acetyltrans/Recomb-assoc"/>
</dbReference>
<dbReference type="InterPro" id="IPR000182">
    <property type="entry name" value="GNAT_dom"/>
</dbReference>
<dbReference type="OrthoDB" id="9789605at2"/>
<dbReference type="CDD" id="cd04301">
    <property type="entry name" value="NAT_SF"/>
    <property type="match status" value="1"/>
</dbReference>
<accession>A0A2D2DRG7</accession>
<dbReference type="PROSITE" id="PS51186">
    <property type="entry name" value="GNAT"/>
    <property type="match status" value="1"/>
</dbReference>
<feature type="domain" description="N-acetyltransferase" evidence="1">
    <location>
        <begin position="1"/>
        <end position="151"/>
    </location>
</feature>
<dbReference type="AlphaFoldDB" id="A0A2D2DRG7"/>
<evidence type="ECO:0000313" key="2">
    <source>
        <dbReference type="EMBL" id="ATQ77575.1"/>
    </source>
</evidence>
<dbReference type="Gene3D" id="3.40.630.30">
    <property type="match status" value="1"/>
</dbReference>
<proteinExistence type="predicted"/>
<dbReference type="InterPro" id="IPR016181">
    <property type="entry name" value="Acyl_CoA_acyltransferase"/>
</dbReference>
<dbReference type="RefSeq" id="WP_099879879.1">
    <property type="nucleotide sequence ID" value="NZ_CP024608.1"/>
</dbReference>
<keyword evidence="3" id="KW-1185">Reference proteome</keyword>
<dbReference type="KEGG" id="mass:CR152_26030"/>